<proteinExistence type="predicted"/>
<sequence length="109" mass="12799">MLINALLYSLNTWMKKAVKPSSTTIGDTRIINGTEYWNVGNLDNQDNWCAVGPAEPRYFINVMLENNQVSYTLAQEENPYAIYIEGFYEKEFALKKLRMYGYYFKEEEI</sequence>
<evidence type="ECO:0000313" key="1">
    <source>
        <dbReference type="EMBL" id="AQU78445.1"/>
    </source>
</evidence>
<protein>
    <submittedName>
        <fullName evidence="1">Uncharacterized protein</fullName>
    </submittedName>
</protein>
<evidence type="ECO:0000313" key="2">
    <source>
        <dbReference type="Proteomes" id="UP000189661"/>
    </source>
</evidence>
<name>A0ABM6IPH1_9BACL</name>
<dbReference type="Proteomes" id="UP000189661">
    <property type="component" value="Chromosome"/>
</dbReference>
<reference evidence="1 2" key="1">
    <citation type="submission" date="2017-01" db="EMBL/GenBank/DDBJ databases">
        <title>Planococcus faecalis genome complete sequence.</title>
        <authorList>
            <person name="Lee P.C."/>
        </authorList>
    </citation>
    <scope>NUCLEOTIDE SEQUENCE [LARGE SCALE GENOMIC DNA]</scope>
    <source>
        <strain evidence="1 2">AJ003</strain>
    </source>
</reference>
<organism evidence="1 2">
    <name type="scientific">Planococcus faecalis</name>
    <dbReference type="NCBI Taxonomy" id="1598147"/>
    <lineage>
        <taxon>Bacteria</taxon>
        <taxon>Bacillati</taxon>
        <taxon>Bacillota</taxon>
        <taxon>Bacilli</taxon>
        <taxon>Bacillales</taxon>
        <taxon>Caryophanaceae</taxon>
        <taxon>Planococcus</taxon>
    </lineage>
</organism>
<dbReference type="RefSeq" id="WP_071153919.1">
    <property type="nucleotide sequence ID" value="NZ_CP019401.1"/>
</dbReference>
<keyword evidence="2" id="KW-1185">Reference proteome</keyword>
<accession>A0ABM6IPH1</accession>
<gene>
    <name evidence="1" type="ORF">AJGP001_03645</name>
</gene>
<dbReference type="EMBL" id="CP019401">
    <property type="protein sequence ID" value="AQU78445.1"/>
    <property type="molecule type" value="Genomic_DNA"/>
</dbReference>